<dbReference type="Gene3D" id="3.10.25.20">
    <property type="match status" value="1"/>
</dbReference>
<dbReference type="InterPro" id="IPR011034">
    <property type="entry name" value="Formyl_transferase-like_C_sf"/>
</dbReference>
<dbReference type="AlphaFoldDB" id="A0A645IS76"/>
<evidence type="ECO:0000313" key="1">
    <source>
        <dbReference type="EMBL" id="MPN54231.1"/>
    </source>
</evidence>
<sequence>MAVNYVKSYPIEGLEQEGEESYYRLRTPQDSELDINKSLNDQFNLMRIADNEAYPLFFWKNNQKYILKIFKAEI</sequence>
<dbReference type="EMBL" id="VSSQ01122267">
    <property type="protein sequence ID" value="MPN54231.1"/>
    <property type="molecule type" value="Genomic_DNA"/>
</dbReference>
<protein>
    <submittedName>
        <fullName evidence="1">Uncharacterized protein</fullName>
    </submittedName>
</protein>
<name>A0A645IS76_9ZZZZ</name>
<proteinExistence type="predicted"/>
<dbReference type="GO" id="GO:0003824">
    <property type="term" value="F:catalytic activity"/>
    <property type="evidence" value="ECO:0007669"/>
    <property type="project" value="InterPro"/>
</dbReference>
<accession>A0A645IS76</accession>
<dbReference type="SUPFAM" id="SSF50486">
    <property type="entry name" value="FMT C-terminal domain-like"/>
    <property type="match status" value="1"/>
</dbReference>
<gene>
    <name evidence="1" type="ORF">SDC9_201901</name>
</gene>
<comment type="caution">
    <text evidence="1">The sequence shown here is derived from an EMBL/GenBank/DDBJ whole genome shotgun (WGS) entry which is preliminary data.</text>
</comment>
<organism evidence="1">
    <name type="scientific">bioreactor metagenome</name>
    <dbReference type="NCBI Taxonomy" id="1076179"/>
    <lineage>
        <taxon>unclassified sequences</taxon>
        <taxon>metagenomes</taxon>
        <taxon>ecological metagenomes</taxon>
    </lineage>
</organism>
<reference evidence="1" key="1">
    <citation type="submission" date="2019-08" db="EMBL/GenBank/DDBJ databases">
        <authorList>
            <person name="Kucharzyk K."/>
            <person name="Murdoch R.W."/>
            <person name="Higgins S."/>
            <person name="Loffler F."/>
        </authorList>
    </citation>
    <scope>NUCLEOTIDE SEQUENCE</scope>
</reference>